<reference evidence="22 23" key="1">
    <citation type="submission" date="2020-08" db="EMBL/GenBank/DDBJ databases">
        <title>Genomic Encyclopedia of Type Strains, Phase III (KMG-III): the genomes of soil and plant-associated and newly described type strains.</title>
        <authorList>
            <person name="Whitman W."/>
        </authorList>
    </citation>
    <scope>NUCLEOTIDE SEQUENCE [LARGE SCALE GENOMIC DNA]</scope>
    <source>
        <strain evidence="22 23">CECT 5831</strain>
    </source>
</reference>
<evidence type="ECO:0000256" key="9">
    <source>
        <dbReference type="ARBA" id="ARBA00022958"/>
    </source>
</evidence>
<feature type="domain" description="YjeF N-terminal" evidence="21">
    <location>
        <begin position="9"/>
        <end position="251"/>
    </location>
</feature>
<dbReference type="NCBIfam" id="TIGR00197">
    <property type="entry name" value="yjeF_nterm"/>
    <property type="match status" value="1"/>
</dbReference>
<dbReference type="GO" id="GO:0052856">
    <property type="term" value="F:NAD(P)HX epimerase activity"/>
    <property type="evidence" value="ECO:0007669"/>
    <property type="project" value="UniProtKB-UniRule"/>
</dbReference>
<evidence type="ECO:0000256" key="8">
    <source>
        <dbReference type="ARBA" id="ARBA00022857"/>
    </source>
</evidence>
<comment type="catalytic activity">
    <reaction evidence="16 17 19">
        <text>(6S)-NADPHX + ADP = AMP + phosphate + NADPH + H(+)</text>
        <dbReference type="Rhea" id="RHEA:32235"/>
        <dbReference type="ChEBI" id="CHEBI:15378"/>
        <dbReference type="ChEBI" id="CHEBI:43474"/>
        <dbReference type="ChEBI" id="CHEBI:57783"/>
        <dbReference type="ChEBI" id="CHEBI:64076"/>
        <dbReference type="ChEBI" id="CHEBI:456215"/>
        <dbReference type="ChEBI" id="CHEBI:456216"/>
        <dbReference type="EC" id="4.2.1.136"/>
    </reaction>
</comment>
<sequence length="542" mass="56121">MYIVTSDEMRELDRRTIEEVGIPAVALMENAGRAIAEEVIRWCRERRNASGGSRQGAGSKSESPGGIVPAVQGDAALWLEEPEREHWLVLAGKGNNGGDGLVAARYLREAGVRVTIVYAAEPGSLTGEAALQRDAARALGIPVLVHGRDDVDFTACTGIVDALLGTGSRGAPRGAYAELIAAANGSGRDIVSADIPSGLDADTGAVHDPCIRARRTVGLAFLKRGMSQFPGAEAAGEIVVRAIGIPALLCAQQNVSTFLLTEEVLRKRLGVDTARRRSPDGHKGTYGHVLVTAGSLPMSGAGLLCSRAALRAGSGLVTWALPGPLLPHMAGAAPEVMLASATAAEWHEASAARVLELLAGRDVLAVGPGLGRFEGDVRWLRTLWEEAACPLVVDADALNMLAASDDLDAWKPRRADTVLTPHPGEMARLAGLSTAEVQRDRIRLASEYAKAHRVTLVLKGARTVIATPDGDAFVNATGSPGMATGGAGDVLTGIIAGLLAQGASGPQAATFGVYLHGLAGEAAASRRAHPASLVAGDIIEAL</sequence>
<evidence type="ECO:0000256" key="18">
    <source>
        <dbReference type="HAMAP-Rule" id="MF_01966"/>
    </source>
</evidence>
<evidence type="ECO:0000256" key="2">
    <source>
        <dbReference type="ARBA" id="ARBA00000909"/>
    </source>
</evidence>
<dbReference type="InterPro" id="IPR029056">
    <property type="entry name" value="Ribokinase-like"/>
</dbReference>
<dbReference type="PANTHER" id="PTHR12592">
    <property type="entry name" value="ATP-DEPENDENT (S)-NAD(P)H-HYDRATE DEHYDRATASE FAMILY MEMBER"/>
    <property type="match status" value="1"/>
</dbReference>
<comment type="subunit">
    <text evidence="17">Homotetramer.</text>
</comment>
<dbReference type="PIRSF" id="PIRSF017184">
    <property type="entry name" value="Nnr"/>
    <property type="match status" value="1"/>
</dbReference>
<dbReference type="EMBL" id="JACHXJ010000004">
    <property type="protein sequence ID" value="MBB3130223.1"/>
    <property type="molecule type" value="Genomic_DNA"/>
</dbReference>
<evidence type="ECO:0000256" key="4">
    <source>
        <dbReference type="ARBA" id="ARBA00009524"/>
    </source>
</evidence>
<comment type="function">
    <text evidence="14 19">Bifunctional enzyme that catalyzes the epimerization of the S- and R-forms of NAD(P)HX and the dehydration of the S-form of NAD(P)HX at the expense of ADP, which is converted to AMP. This allows the repair of both epimers of NAD(P)HX, a damaged form of NAD(P)H that is a result of enzymatic or heat-dependent hydration.</text>
</comment>
<gene>
    <name evidence="18" type="primary">nnrE</name>
    <name evidence="17" type="synonym">nnrD</name>
    <name evidence="22" type="ORF">FHS19_004928</name>
</gene>
<evidence type="ECO:0000256" key="19">
    <source>
        <dbReference type="PIRNR" id="PIRNR017184"/>
    </source>
</evidence>
<dbReference type="InterPro" id="IPR036652">
    <property type="entry name" value="YjeF_N_dom_sf"/>
</dbReference>
<dbReference type="InterPro" id="IPR000631">
    <property type="entry name" value="CARKD"/>
</dbReference>
<feature type="binding site" evidence="18">
    <location>
        <position position="161"/>
    </location>
    <ligand>
        <name>K(+)</name>
        <dbReference type="ChEBI" id="CHEBI:29103"/>
    </ligand>
</feature>
<dbReference type="HAMAP" id="MF_01965">
    <property type="entry name" value="NADHX_dehydratase"/>
    <property type="match status" value="1"/>
</dbReference>
<dbReference type="CDD" id="cd01171">
    <property type="entry name" value="YXKO-related"/>
    <property type="match status" value="1"/>
</dbReference>
<dbReference type="Pfam" id="PF01256">
    <property type="entry name" value="Carb_kinase"/>
    <property type="match status" value="1"/>
</dbReference>
<evidence type="ECO:0000256" key="12">
    <source>
        <dbReference type="ARBA" id="ARBA00023239"/>
    </source>
</evidence>
<dbReference type="Proteomes" id="UP000517523">
    <property type="component" value="Unassembled WGS sequence"/>
</dbReference>
<keyword evidence="11 18" id="KW-0413">Isomerase</keyword>
<evidence type="ECO:0000256" key="1">
    <source>
        <dbReference type="ARBA" id="ARBA00000013"/>
    </source>
</evidence>
<protein>
    <recommendedName>
        <fullName evidence="19">Bifunctional NAD(P)H-hydrate repair enzyme</fullName>
    </recommendedName>
    <alternativeName>
        <fullName evidence="19">Nicotinamide nucleotide repair protein</fullName>
    </alternativeName>
    <domain>
        <recommendedName>
            <fullName evidence="19">ADP-dependent (S)-NAD(P)H-hydrate dehydratase</fullName>
            <ecNumber evidence="19">4.2.1.136</ecNumber>
        </recommendedName>
        <alternativeName>
            <fullName evidence="19">ADP-dependent NAD(P)HX dehydratase</fullName>
        </alternativeName>
    </domain>
    <domain>
        <recommendedName>
            <fullName evidence="19">NAD(P)H-hydrate epimerase</fullName>
            <ecNumber evidence="19">5.1.99.6</ecNumber>
        </recommendedName>
    </domain>
</protein>
<dbReference type="NCBIfam" id="TIGR00196">
    <property type="entry name" value="yjeF_cterm"/>
    <property type="match status" value="1"/>
</dbReference>
<evidence type="ECO:0000259" key="20">
    <source>
        <dbReference type="PROSITE" id="PS51383"/>
    </source>
</evidence>
<feature type="binding site" evidence="18">
    <location>
        <position position="197"/>
    </location>
    <ligand>
        <name>K(+)</name>
        <dbReference type="ChEBI" id="CHEBI:29103"/>
    </ligand>
</feature>
<comment type="catalytic activity">
    <reaction evidence="15 17 19">
        <text>(6S)-NADHX + ADP = AMP + phosphate + NADH + H(+)</text>
        <dbReference type="Rhea" id="RHEA:32223"/>
        <dbReference type="ChEBI" id="CHEBI:15378"/>
        <dbReference type="ChEBI" id="CHEBI:43474"/>
        <dbReference type="ChEBI" id="CHEBI:57945"/>
        <dbReference type="ChEBI" id="CHEBI:64074"/>
        <dbReference type="ChEBI" id="CHEBI:456215"/>
        <dbReference type="ChEBI" id="CHEBI:456216"/>
        <dbReference type="EC" id="4.2.1.136"/>
    </reaction>
</comment>
<comment type="similarity">
    <text evidence="18">Belongs to the NnrE/AIBP family.</text>
</comment>
<feature type="binding site" evidence="17">
    <location>
        <position position="422"/>
    </location>
    <ligand>
        <name>(6S)-NADPHX</name>
        <dbReference type="ChEBI" id="CHEBI:64076"/>
    </ligand>
</feature>
<dbReference type="Pfam" id="PF03853">
    <property type="entry name" value="YjeF_N"/>
    <property type="match status" value="1"/>
</dbReference>
<evidence type="ECO:0000313" key="23">
    <source>
        <dbReference type="Proteomes" id="UP000517523"/>
    </source>
</evidence>
<dbReference type="Gene3D" id="3.40.1190.20">
    <property type="match status" value="1"/>
</dbReference>
<dbReference type="PROSITE" id="PS51385">
    <property type="entry name" value="YJEF_N"/>
    <property type="match status" value="1"/>
</dbReference>
<keyword evidence="5 18" id="KW-0479">Metal-binding</keyword>
<organism evidence="22 23">
    <name type="scientific">Paenibacillus rhizosphaerae</name>
    <dbReference type="NCBI Taxonomy" id="297318"/>
    <lineage>
        <taxon>Bacteria</taxon>
        <taxon>Bacillati</taxon>
        <taxon>Bacillota</taxon>
        <taxon>Bacilli</taxon>
        <taxon>Bacillales</taxon>
        <taxon>Paenibacillaceae</taxon>
        <taxon>Paenibacillus</taxon>
    </lineage>
</organism>
<comment type="catalytic activity">
    <reaction evidence="1 18 19">
        <text>(6R)-NADHX = (6S)-NADHX</text>
        <dbReference type="Rhea" id="RHEA:32215"/>
        <dbReference type="ChEBI" id="CHEBI:64074"/>
        <dbReference type="ChEBI" id="CHEBI:64075"/>
        <dbReference type="EC" id="5.1.99.6"/>
    </reaction>
</comment>
<dbReference type="AlphaFoldDB" id="A0A839TUP0"/>
<feature type="binding site" evidence="18">
    <location>
        <position position="176"/>
    </location>
    <ligand>
        <name>(6S)-NADPHX</name>
        <dbReference type="ChEBI" id="CHEBI:64076"/>
    </ligand>
</feature>
<dbReference type="HAMAP" id="MF_01966">
    <property type="entry name" value="NADHX_epimerase"/>
    <property type="match status" value="1"/>
</dbReference>
<evidence type="ECO:0000256" key="11">
    <source>
        <dbReference type="ARBA" id="ARBA00023235"/>
    </source>
</evidence>
<dbReference type="InterPro" id="IPR030677">
    <property type="entry name" value="Nnr"/>
</dbReference>
<evidence type="ECO:0000256" key="15">
    <source>
        <dbReference type="ARBA" id="ARBA00048238"/>
    </source>
</evidence>
<keyword evidence="9 18" id="KW-0630">Potassium</keyword>
<evidence type="ECO:0000256" key="6">
    <source>
        <dbReference type="ARBA" id="ARBA00022741"/>
    </source>
</evidence>
<evidence type="ECO:0000256" key="10">
    <source>
        <dbReference type="ARBA" id="ARBA00023027"/>
    </source>
</evidence>
<dbReference type="GO" id="GO:0052855">
    <property type="term" value="F:ADP-dependent NAD(P)H-hydrate dehydratase activity"/>
    <property type="evidence" value="ECO:0007669"/>
    <property type="project" value="UniProtKB-UniRule"/>
</dbReference>
<dbReference type="GO" id="GO:0046872">
    <property type="term" value="F:metal ion binding"/>
    <property type="evidence" value="ECO:0007669"/>
    <property type="project" value="UniProtKB-UniRule"/>
</dbReference>
<evidence type="ECO:0000256" key="16">
    <source>
        <dbReference type="ARBA" id="ARBA00049209"/>
    </source>
</evidence>
<comment type="similarity">
    <text evidence="17">Belongs to the NnrD/CARKD family.</text>
</comment>
<comment type="function">
    <text evidence="17">Catalyzes the dehydration of the S-form of NAD(P)HX at the expense of ADP, which is converted to AMP. Together with NAD(P)HX epimerase, which catalyzes the epimerization of the S- and R-forms, the enzyme allows the repair of both epimers of NAD(P)HX, a damaged form of NAD(P)H that is a result of enzymatic or heat-dependent hydration.</text>
</comment>
<feature type="binding site" evidence="17">
    <location>
        <position position="488"/>
    </location>
    <ligand>
        <name>AMP</name>
        <dbReference type="ChEBI" id="CHEBI:456215"/>
    </ligand>
</feature>
<evidence type="ECO:0000256" key="14">
    <source>
        <dbReference type="ARBA" id="ARBA00025153"/>
    </source>
</evidence>
<evidence type="ECO:0000256" key="3">
    <source>
        <dbReference type="ARBA" id="ARBA00006001"/>
    </source>
</evidence>
<name>A0A839TUP0_9BACL</name>
<dbReference type="GO" id="GO:0110051">
    <property type="term" value="P:metabolite repair"/>
    <property type="evidence" value="ECO:0007669"/>
    <property type="project" value="TreeGrafter"/>
</dbReference>
<feature type="binding site" evidence="17">
    <location>
        <position position="301"/>
    </location>
    <ligand>
        <name>(6S)-NADPHX</name>
        <dbReference type="ChEBI" id="CHEBI:64076"/>
    </ligand>
</feature>
<comment type="caution">
    <text evidence="22">The sequence shown here is derived from an EMBL/GenBank/DDBJ whole genome shotgun (WGS) entry which is preliminary data.</text>
</comment>
<dbReference type="GO" id="GO:0005524">
    <property type="term" value="F:ATP binding"/>
    <property type="evidence" value="ECO:0007669"/>
    <property type="project" value="UniProtKB-UniRule"/>
</dbReference>
<dbReference type="EC" id="4.2.1.136" evidence="19"/>
<feature type="binding site" evidence="17">
    <location>
        <position position="369"/>
    </location>
    <ligand>
        <name>(6S)-NADPHX</name>
        <dbReference type="ChEBI" id="CHEBI:64076"/>
    </ligand>
</feature>
<evidence type="ECO:0000256" key="17">
    <source>
        <dbReference type="HAMAP-Rule" id="MF_01965"/>
    </source>
</evidence>
<comment type="function">
    <text evidence="18">Catalyzes the epimerization of the S- and R-forms of NAD(P)HX, a damaged form of NAD(P)H that is a result of enzymatic or heat-dependent hydration. This is a prerequisite for the S-specific NAD(P)H-hydrate dehydratase to allow the repair of both epimers of NAD(P)HX.</text>
</comment>
<dbReference type="InterPro" id="IPR004443">
    <property type="entry name" value="YjeF_N_dom"/>
</dbReference>
<comment type="similarity">
    <text evidence="3 19">In the N-terminal section; belongs to the NnrE/AIBP family.</text>
</comment>
<keyword evidence="10 17" id="KW-0520">NAD</keyword>
<dbReference type="PROSITE" id="PS51383">
    <property type="entry name" value="YJEF_C_3"/>
    <property type="match status" value="1"/>
</dbReference>
<keyword evidence="7 17" id="KW-0067">ATP-binding</keyword>
<feature type="binding site" evidence="18">
    <location>
        <position position="194"/>
    </location>
    <ligand>
        <name>(6S)-NADPHX</name>
        <dbReference type="ChEBI" id="CHEBI:64076"/>
    </ligand>
</feature>
<dbReference type="GO" id="GO:0046496">
    <property type="term" value="P:nicotinamide nucleotide metabolic process"/>
    <property type="evidence" value="ECO:0007669"/>
    <property type="project" value="UniProtKB-UniRule"/>
</dbReference>
<keyword evidence="8 17" id="KW-0521">NADP</keyword>
<dbReference type="EC" id="5.1.99.6" evidence="19"/>
<feature type="binding site" evidence="17">
    <location>
        <position position="489"/>
    </location>
    <ligand>
        <name>(6S)-NADPHX</name>
        <dbReference type="ChEBI" id="CHEBI:64076"/>
    </ligand>
</feature>
<feature type="binding site" evidence="18">
    <location>
        <begin position="95"/>
        <end position="99"/>
    </location>
    <ligand>
        <name>(6S)-NADPHX</name>
        <dbReference type="ChEBI" id="CHEBI:64076"/>
    </ligand>
</feature>
<evidence type="ECO:0000256" key="13">
    <source>
        <dbReference type="ARBA" id="ARBA00023268"/>
    </source>
</evidence>
<feature type="binding site" evidence="18">
    <location>
        <begin position="165"/>
        <end position="171"/>
    </location>
    <ligand>
        <name>(6S)-NADPHX</name>
        <dbReference type="ChEBI" id="CHEBI:64076"/>
    </ligand>
</feature>
<evidence type="ECO:0000313" key="22">
    <source>
        <dbReference type="EMBL" id="MBB3130223.1"/>
    </source>
</evidence>
<keyword evidence="12 17" id="KW-0456">Lyase</keyword>
<dbReference type="RefSeq" id="WP_183584351.1">
    <property type="nucleotide sequence ID" value="NZ_JACHXJ010000004.1"/>
</dbReference>
<dbReference type="PANTHER" id="PTHR12592:SF0">
    <property type="entry name" value="ATP-DEPENDENT (S)-NAD(P)H-HYDRATE DEHYDRATASE"/>
    <property type="match status" value="1"/>
</dbReference>
<evidence type="ECO:0000256" key="5">
    <source>
        <dbReference type="ARBA" id="ARBA00022723"/>
    </source>
</evidence>
<feature type="binding site" evidence="17">
    <location>
        <begin position="459"/>
        <end position="463"/>
    </location>
    <ligand>
        <name>AMP</name>
        <dbReference type="ChEBI" id="CHEBI:456215"/>
    </ligand>
</feature>
<dbReference type="SUPFAM" id="SSF53613">
    <property type="entry name" value="Ribokinase-like"/>
    <property type="match status" value="1"/>
</dbReference>
<dbReference type="SUPFAM" id="SSF64153">
    <property type="entry name" value="YjeF N-terminal domain-like"/>
    <property type="match status" value="1"/>
</dbReference>
<comment type="catalytic activity">
    <reaction evidence="2 18 19">
        <text>(6R)-NADPHX = (6S)-NADPHX</text>
        <dbReference type="Rhea" id="RHEA:32227"/>
        <dbReference type="ChEBI" id="CHEBI:64076"/>
        <dbReference type="ChEBI" id="CHEBI:64077"/>
        <dbReference type="EC" id="5.1.99.6"/>
    </reaction>
</comment>
<proteinExistence type="inferred from homology"/>
<dbReference type="Gene3D" id="3.40.50.10260">
    <property type="entry name" value="YjeF N-terminal domain"/>
    <property type="match status" value="1"/>
</dbReference>
<comment type="similarity">
    <text evidence="4 19">In the C-terminal section; belongs to the NnrD/CARKD family.</text>
</comment>
<dbReference type="PROSITE" id="PS01050">
    <property type="entry name" value="YJEF_C_2"/>
    <property type="match status" value="1"/>
</dbReference>
<accession>A0A839TUP0</accession>
<feature type="binding site" evidence="18">
    <location>
        <position position="96"/>
    </location>
    <ligand>
        <name>K(+)</name>
        <dbReference type="ChEBI" id="CHEBI:29103"/>
    </ligand>
</feature>
<keyword evidence="13" id="KW-0511">Multifunctional enzyme</keyword>
<dbReference type="InterPro" id="IPR017953">
    <property type="entry name" value="Carbohydrate_kinase_pred_CS"/>
</dbReference>
<comment type="cofactor">
    <cofactor evidence="18 19">
        <name>K(+)</name>
        <dbReference type="ChEBI" id="CHEBI:29103"/>
    </cofactor>
    <text evidence="18 19">Binds 1 potassium ion per subunit.</text>
</comment>
<feature type="domain" description="YjeF C-terminal" evidence="20">
    <location>
        <begin position="266"/>
        <end position="542"/>
    </location>
</feature>
<comment type="cofactor">
    <cofactor evidence="17">
        <name>Mg(2+)</name>
        <dbReference type="ChEBI" id="CHEBI:18420"/>
    </cofactor>
</comment>
<evidence type="ECO:0000259" key="21">
    <source>
        <dbReference type="PROSITE" id="PS51385"/>
    </source>
</evidence>
<evidence type="ECO:0000256" key="7">
    <source>
        <dbReference type="ARBA" id="ARBA00022840"/>
    </source>
</evidence>
<keyword evidence="6 17" id="KW-0547">Nucleotide-binding</keyword>